<name>A0A915KYW8_ROMCU</name>
<dbReference type="SUPFAM" id="SSF63451">
    <property type="entry name" value="LEM domain"/>
    <property type="match status" value="1"/>
</dbReference>
<keyword evidence="1" id="KW-0040">ANK repeat</keyword>
<dbReference type="PROSITE" id="PS50088">
    <property type="entry name" value="ANK_REPEAT"/>
    <property type="match status" value="1"/>
</dbReference>
<sequence length="502" mass="55740">MDNSDGDSSSLFAAIPLHFLAGSSSTYAFTAAQVLLSKGADPNYRNDEGLTPVHVAAAWGNYEILKLFLMNGGDPCLKDEDDKTPLDLANDERHSECARLLKWWTEASGDGQRSSKTTTPSSANKLNDDSKIALTTPRFFRSPLRRENCGCSMAKSKNSASRDRIKRKLFNQSQNESTIVANLSPSEDTTRKLTPELPLLNNLNTELENMEISSKHELSADGNTSKHCAISTKSLSPILNHDAEEESSDTSLDQFCTCLSRDLRRGLSPSIVSVSGDQVDGACLGKRILDASVDHRSSEDAILNQTALNLAKRLCNAELRSRLQALGDDVGPINERTRGLYERRLALHLSGELESSQNAISEAIQFRRFLQAVFYIGKGKKSRPLQHLIEACRLRECKNDIKLSNKVKKILSLWESDRGVVSLHVFQNTIPAEAYSREAAMIDAIGIKNLTNVKRGDYYGLTANWTIVKRRQFGSYLLKRAHEILKLERLNPLKCNDILNNG</sequence>
<keyword evidence="3" id="KW-1185">Reference proteome</keyword>
<dbReference type="GO" id="GO:0004520">
    <property type="term" value="F:DNA endonuclease activity"/>
    <property type="evidence" value="ECO:0007669"/>
    <property type="project" value="TreeGrafter"/>
</dbReference>
<dbReference type="Pfam" id="PF22945">
    <property type="entry name" value="LEM-3_GIY-YIG"/>
    <property type="match status" value="1"/>
</dbReference>
<dbReference type="PROSITE" id="PS50954">
    <property type="entry name" value="LEM"/>
    <property type="match status" value="1"/>
</dbReference>
<dbReference type="Pfam" id="PF12796">
    <property type="entry name" value="Ank_2"/>
    <property type="match status" value="1"/>
</dbReference>
<feature type="domain" description="LEM" evidence="2">
    <location>
        <begin position="308"/>
        <end position="352"/>
    </location>
</feature>
<evidence type="ECO:0000313" key="4">
    <source>
        <dbReference type="WBParaSite" id="nRc.2.0.1.t43385-RA"/>
    </source>
</evidence>
<dbReference type="OMA" id="QGHRDCA"/>
<dbReference type="PANTHER" id="PTHR46427:SF1">
    <property type="entry name" value="ANKYRIN REPEAT AND LEM DOMAIN-CONTAINING PROTEIN 1"/>
    <property type="match status" value="1"/>
</dbReference>
<dbReference type="Pfam" id="PF03020">
    <property type="entry name" value="LEM"/>
    <property type="match status" value="1"/>
</dbReference>
<dbReference type="GO" id="GO:0000712">
    <property type="term" value="P:resolution of meiotic recombination intermediates"/>
    <property type="evidence" value="ECO:0007669"/>
    <property type="project" value="TreeGrafter"/>
</dbReference>
<dbReference type="WBParaSite" id="nRc.2.0.1.t43385-RA">
    <property type="protein sequence ID" value="nRc.2.0.1.t43385-RA"/>
    <property type="gene ID" value="nRc.2.0.1.g43385"/>
</dbReference>
<evidence type="ECO:0000313" key="3">
    <source>
        <dbReference type="Proteomes" id="UP000887565"/>
    </source>
</evidence>
<dbReference type="CDD" id="cd10454">
    <property type="entry name" value="GIY-YIG_COG3680_Meta"/>
    <property type="match status" value="1"/>
</dbReference>
<dbReference type="PANTHER" id="PTHR46427">
    <property type="entry name" value="ANKYRIN REPEAT AND LEM DOMAIN-CONTAINING PROTEIN 1"/>
    <property type="match status" value="1"/>
</dbReference>
<dbReference type="SMART" id="SM00248">
    <property type="entry name" value="ANK"/>
    <property type="match status" value="2"/>
</dbReference>
<accession>A0A915KYW8</accession>
<dbReference type="GO" id="GO:0000724">
    <property type="term" value="P:double-strand break repair via homologous recombination"/>
    <property type="evidence" value="ECO:0007669"/>
    <property type="project" value="TreeGrafter"/>
</dbReference>
<proteinExistence type="predicted"/>
<evidence type="ECO:0000256" key="1">
    <source>
        <dbReference type="PROSITE-ProRule" id="PRU00023"/>
    </source>
</evidence>
<dbReference type="CDD" id="cd12934">
    <property type="entry name" value="LEM"/>
    <property type="match status" value="1"/>
</dbReference>
<dbReference type="InterPro" id="IPR011015">
    <property type="entry name" value="LEM/LEM-like_dom_sf"/>
</dbReference>
<dbReference type="Gene3D" id="1.10.720.40">
    <property type="match status" value="1"/>
</dbReference>
<dbReference type="GO" id="GO:0005654">
    <property type="term" value="C:nucleoplasm"/>
    <property type="evidence" value="ECO:0007669"/>
    <property type="project" value="TreeGrafter"/>
</dbReference>
<organism evidence="3 4">
    <name type="scientific">Romanomermis culicivorax</name>
    <name type="common">Nematode worm</name>
    <dbReference type="NCBI Taxonomy" id="13658"/>
    <lineage>
        <taxon>Eukaryota</taxon>
        <taxon>Metazoa</taxon>
        <taxon>Ecdysozoa</taxon>
        <taxon>Nematoda</taxon>
        <taxon>Enoplea</taxon>
        <taxon>Dorylaimia</taxon>
        <taxon>Mermithida</taxon>
        <taxon>Mermithoidea</taxon>
        <taxon>Mermithidae</taxon>
        <taxon>Romanomermis</taxon>
    </lineage>
</organism>
<protein>
    <submittedName>
        <fullName evidence="4">LEM domain-containing protein</fullName>
    </submittedName>
</protein>
<dbReference type="InterPro" id="IPR034998">
    <property type="entry name" value="ANKLE1"/>
</dbReference>
<dbReference type="SUPFAM" id="SSF48403">
    <property type="entry name" value="Ankyrin repeat"/>
    <property type="match status" value="1"/>
</dbReference>
<dbReference type="SMART" id="SM00540">
    <property type="entry name" value="LEM"/>
    <property type="match status" value="1"/>
</dbReference>
<dbReference type="GO" id="GO:0005737">
    <property type="term" value="C:cytoplasm"/>
    <property type="evidence" value="ECO:0007669"/>
    <property type="project" value="TreeGrafter"/>
</dbReference>
<dbReference type="InterPro" id="IPR003887">
    <property type="entry name" value="LEM_dom"/>
</dbReference>
<dbReference type="PROSITE" id="PS50297">
    <property type="entry name" value="ANK_REP_REGION"/>
    <property type="match status" value="1"/>
</dbReference>
<dbReference type="InterPro" id="IPR036770">
    <property type="entry name" value="Ankyrin_rpt-contain_sf"/>
</dbReference>
<dbReference type="Gene3D" id="1.25.40.20">
    <property type="entry name" value="Ankyrin repeat-containing domain"/>
    <property type="match status" value="1"/>
</dbReference>
<reference evidence="4" key="1">
    <citation type="submission" date="2022-11" db="UniProtKB">
        <authorList>
            <consortium name="WormBaseParasite"/>
        </authorList>
    </citation>
    <scope>IDENTIFICATION</scope>
</reference>
<dbReference type="InterPro" id="IPR002110">
    <property type="entry name" value="Ankyrin_rpt"/>
</dbReference>
<feature type="repeat" description="ANK" evidence="1">
    <location>
        <begin position="48"/>
        <end position="80"/>
    </location>
</feature>
<dbReference type="Proteomes" id="UP000887565">
    <property type="component" value="Unplaced"/>
</dbReference>
<evidence type="ECO:0000259" key="2">
    <source>
        <dbReference type="PROSITE" id="PS50954"/>
    </source>
</evidence>
<dbReference type="AlphaFoldDB" id="A0A915KYW8"/>